<accession>A0A4D7QK30</accession>
<dbReference type="CDD" id="cd02440">
    <property type="entry name" value="AdoMet_MTases"/>
    <property type="match status" value="1"/>
</dbReference>
<dbReference type="InterPro" id="IPR041698">
    <property type="entry name" value="Methyltransf_25"/>
</dbReference>
<evidence type="ECO:0000313" key="6">
    <source>
        <dbReference type="Proteomes" id="UP000298588"/>
    </source>
</evidence>
<reference evidence="5 6" key="1">
    <citation type="submission" date="2019-04" db="EMBL/GenBank/DDBJ databases">
        <title>Phreatobacter aquaticus sp. nov.</title>
        <authorList>
            <person name="Choi A."/>
            <person name="Baek K."/>
        </authorList>
    </citation>
    <scope>NUCLEOTIDE SEQUENCE [LARGE SCALE GENOMIC DNA]</scope>
    <source>
        <strain evidence="5 6">NMCR1094</strain>
    </source>
</reference>
<dbReference type="RefSeq" id="WP_137101296.1">
    <property type="nucleotide sequence ID" value="NZ_CP039865.1"/>
</dbReference>
<organism evidence="5 6">
    <name type="scientific">Phreatobacter aquaticus</name>
    <dbReference type="NCBI Taxonomy" id="2570229"/>
    <lineage>
        <taxon>Bacteria</taxon>
        <taxon>Pseudomonadati</taxon>
        <taxon>Pseudomonadota</taxon>
        <taxon>Alphaproteobacteria</taxon>
        <taxon>Hyphomicrobiales</taxon>
        <taxon>Phreatobacteraceae</taxon>
        <taxon>Phreatobacter</taxon>
    </lineage>
</organism>
<feature type="domain" description="Methyltransferase" evidence="4">
    <location>
        <begin position="48"/>
        <end position="148"/>
    </location>
</feature>
<dbReference type="AlphaFoldDB" id="A0A4D7QK30"/>
<dbReference type="EMBL" id="CP039865">
    <property type="protein sequence ID" value="QCK87968.1"/>
    <property type="molecule type" value="Genomic_DNA"/>
</dbReference>
<dbReference type="KEGG" id="paqt:E8L99_20525"/>
<gene>
    <name evidence="5" type="ORF">E8L99_20525</name>
</gene>
<dbReference type="Proteomes" id="UP000298588">
    <property type="component" value="Chromosome"/>
</dbReference>
<evidence type="ECO:0000256" key="2">
    <source>
        <dbReference type="ARBA" id="ARBA00022679"/>
    </source>
</evidence>
<dbReference type="Pfam" id="PF13649">
    <property type="entry name" value="Methyltransf_25"/>
    <property type="match status" value="1"/>
</dbReference>
<dbReference type="SUPFAM" id="SSF53335">
    <property type="entry name" value="S-adenosyl-L-methionine-dependent methyltransferases"/>
    <property type="match status" value="1"/>
</dbReference>
<dbReference type="GO" id="GO:0008168">
    <property type="term" value="F:methyltransferase activity"/>
    <property type="evidence" value="ECO:0007669"/>
    <property type="project" value="UniProtKB-KW"/>
</dbReference>
<dbReference type="InterPro" id="IPR029063">
    <property type="entry name" value="SAM-dependent_MTases_sf"/>
</dbReference>
<sequence>MTMAVDAAGHMDRIYRWQVGFYDLTRKYYLLGRDQLISDLRPPEGGSILEVGCGTGRNLIRAARAYPHARLFGFDISDVMLGEARVAVERAGLTSRIHLAKADAASFDPQALFGESAFDRVFCSYTLSMIPPWRETIDRALAATAPAGRLHIVDFGEQDGLPGWFGRALRAWLRSFSVEPRSELRGVLAIAAQDEGRTVKAADLWRGYAVSTIVGPRAGA</sequence>
<dbReference type="GO" id="GO:0032259">
    <property type="term" value="P:methylation"/>
    <property type="evidence" value="ECO:0007669"/>
    <property type="project" value="UniProtKB-KW"/>
</dbReference>
<keyword evidence="6" id="KW-1185">Reference proteome</keyword>
<evidence type="ECO:0000259" key="4">
    <source>
        <dbReference type="Pfam" id="PF13649"/>
    </source>
</evidence>
<keyword evidence="3" id="KW-0949">S-adenosyl-L-methionine</keyword>
<keyword evidence="1 5" id="KW-0489">Methyltransferase</keyword>
<name>A0A4D7QK30_9HYPH</name>
<evidence type="ECO:0000256" key="3">
    <source>
        <dbReference type="ARBA" id="ARBA00022691"/>
    </source>
</evidence>
<proteinExistence type="predicted"/>
<dbReference type="Gene3D" id="3.40.50.150">
    <property type="entry name" value="Vaccinia Virus protein VP39"/>
    <property type="match status" value="1"/>
</dbReference>
<dbReference type="PANTHER" id="PTHR43464:SF19">
    <property type="entry name" value="UBIQUINONE BIOSYNTHESIS O-METHYLTRANSFERASE, MITOCHONDRIAL"/>
    <property type="match status" value="1"/>
</dbReference>
<evidence type="ECO:0000256" key="1">
    <source>
        <dbReference type="ARBA" id="ARBA00022603"/>
    </source>
</evidence>
<protein>
    <submittedName>
        <fullName evidence="5">Class I SAM-dependent methyltransferase</fullName>
    </submittedName>
</protein>
<dbReference type="PANTHER" id="PTHR43464">
    <property type="entry name" value="METHYLTRANSFERASE"/>
    <property type="match status" value="1"/>
</dbReference>
<dbReference type="OrthoDB" id="5298787at2"/>
<evidence type="ECO:0000313" key="5">
    <source>
        <dbReference type="EMBL" id="QCK87968.1"/>
    </source>
</evidence>
<keyword evidence="2 5" id="KW-0808">Transferase</keyword>